<comment type="caution">
    <text evidence="2">The sequence shown here is derived from an EMBL/GenBank/DDBJ whole genome shotgun (WGS) entry which is preliminary data.</text>
</comment>
<protein>
    <submittedName>
        <fullName evidence="2">Cyclic nucleotide-gated olfactory channel-like</fullName>
    </submittedName>
</protein>
<evidence type="ECO:0000313" key="3">
    <source>
        <dbReference type="Proteomes" id="UP000192247"/>
    </source>
</evidence>
<name>A0A1V9XL76_9ACAR</name>
<gene>
    <name evidence="2" type="ORF">BIW11_00983</name>
</gene>
<feature type="compositionally biased region" description="Low complexity" evidence="1">
    <location>
        <begin position="170"/>
        <end position="180"/>
    </location>
</feature>
<dbReference type="InParanoid" id="A0A1V9XL76"/>
<feature type="region of interest" description="Disordered" evidence="1">
    <location>
        <begin position="166"/>
        <end position="189"/>
    </location>
</feature>
<dbReference type="AlphaFoldDB" id="A0A1V9XL76"/>
<feature type="compositionally biased region" description="Polar residues" evidence="1">
    <location>
        <begin position="71"/>
        <end position="81"/>
    </location>
</feature>
<feature type="region of interest" description="Disordered" evidence="1">
    <location>
        <begin position="39"/>
        <end position="89"/>
    </location>
</feature>
<organism evidence="2 3">
    <name type="scientific">Tropilaelaps mercedesae</name>
    <dbReference type="NCBI Taxonomy" id="418985"/>
    <lineage>
        <taxon>Eukaryota</taxon>
        <taxon>Metazoa</taxon>
        <taxon>Ecdysozoa</taxon>
        <taxon>Arthropoda</taxon>
        <taxon>Chelicerata</taxon>
        <taxon>Arachnida</taxon>
        <taxon>Acari</taxon>
        <taxon>Parasitiformes</taxon>
        <taxon>Mesostigmata</taxon>
        <taxon>Gamasina</taxon>
        <taxon>Dermanyssoidea</taxon>
        <taxon>Laelapidae</taxon>
        <taxon>Tropilaelaps</taxon>
    </lineage>
</organism>
<dbReference type="EMBL" id="MNPL01008305">
    <property type="protein sequence ID" value="OQR74285.1"/>
    <property type="molecule type" value="Genomic_DNA"/>
</dbReference>
<dbReference type="Proteomes" id="UP000192247">
    <property type="component" value="Unassembled WGS sequence"/>
</dbReference>
<accession>A0A1V9XL76</accession>
<keyword evidence="3" id="KW-1185">Reference proteome</keyword>
<proteinExistence type="predicted"/>
<feature type="compositionally biased region" description="Basic and acidic residues" evidence="1">
    <location>
        <begin position="47"/>
        <end position="64"/>
    </location>
</feature>
<feature type="region of interest" description="Disordered" evidence="1">
    <location>
        <begin position="133"/>
        <end position="153"/>
    </location>
</feature>
<evidence type="ECO:0000313" key="2">
    <source>
        <dbReference type="EMBL" id="OQR74285.1"/>
    </source>
</evidence>
<reference evidence="2 3" key="1">
    <citation type="journal article" date="2017" name="Gigascience">
        <title>Draft genome of the honey bee ectoparasitic mite, Tropilaelaps mercedesae, is shaped by the parasitic life history.</title>
        <authorList>
            <person name="Dong X."/>
            <person name="Armstrong S.D."/>
            <person name="Xia D."/>
            <person name="Makepeace B.L."/>
            <person name="Darby A.C."/>
            <person name="Kadowaki T."/>
        </authorList>
    </citation>
    <scope>NUCLEOTIDE SEQUENCE [LARGE SCALE GENOMIC DNA]</scope>
    <source>
        <strain evidence="2">Wuxi-XJTLU</strain>
    </source>
</reference>
<sequence length="433" mass="45584">MLRSSVRRRLTGVMYDFAMRSDACSALFAVLTVAMERSRSTPGLLESRGKKALEETPVRDDFLTRPKPMKASSTCSSPSGQRENHARSYLDSREQPAGYCASDASAARAQATTRLSGPAVGHAVHPSAAYTVYPPGVDPSGHLGPPNHAGRSPNLVQHVHAITHATGAMSSHSQHQHQQQPQPPSPIPHYLNLPATPHGPAGATTFTFQGSHSFIPISTGTPVLASRSSPYTDYTNISPVSSNEPITVAPPTALYGTSPGNSSIATGVGPSTHLLVPSPLQISGKSNGPTGHWAIAWEADPLLGAVCSHRHRRGGGLASEGLTSEGLASEGLASEGLTMGARTANRSLSQLHPVRGCLRTSVTVCLSKPSSFPPRTLISSPFPDPLLCAGVGCSSVPDWSRLTVILRVADVQSRSARPERLYSIALPLLFSPH</sequence>
<evidence type="ECO:0000256" key="1">
    <source>
        <dbReference type="SAM" id="MobiDB-lite"/>
    </source>
</evidence>